<proteinExistence type="predicted"/>
<keyword evidence="2" id="KW-1185">Reference proteome</keyword>
<dbReference type="EMBL" id="LXQA010027496">
    <property type="protein sequence ID" value="MCH94510.1"/>
    <property type="molecule type" value="Genomic_DNA"/>
</dbReference>
<organism evidence="1 2">
    <name type="scientific">Trifolium medium</name>
    <dbReference type="NCBI Taxonomy" id="97028"/>
    <lineage>
        <taxon>Eukaryota</taxon>
        <taxon>Viridiplantae</taxon>
        <taxon>Streptophyta</taxon>
        <taxon>Embryophyta</taxon>
        <taxon>Tracheophyta</taxon>
        <taxon>Spermatophyta</taxon>
        <taxon>Magnoliopsida</taxon>
        <taxon>eudicotyledons</taxon>
        <taxon>Gunneridae</taxon>
        <taxon>Pentapetalae</taxon>
        <taxon>rosids</taxon>
        <taxon>fabids</taxon>
        <taxon>Fabales</taxon>
        <taxon>Fabaceae</taxon>
        <taxon>Papilionoideae</taxon>
        <taxon>50 kb inversion clade</taxon>
        <taxon>NPAAA clade</taxon>
        <taxon>Hologalegina</taxon>
        <taxon>IRL clade</taxon>
        <taxon>Trifolieae</taxon>
        <taxon>Trifolium</taxon>
    </lineage>
</organism>
<accession>A0A392N3W8</accession>
<comment type="caution">
    <text evidence="1">The sequence shown here is derived from an EMBL/GenBank/DDBJ whole genome shotgun (WGS) entry which is preliminary data.</text>
</comment>
<evidence type="ECO:0000313" key="1">
    <source>
        <dbReference type="EMBL" id="MCH94510.1"/>
    </source>
</evidence>
<dbReference type="Proteomes" id="UP000265520">
    <property type="component" value="Unassembled WGS sequence"/>
</dbReference>
<protein>
    <submittedName>
        <fullName evidence="1">Uncharacterized protein</fullName>
    </submittedName>
</protein>
<evidence type="ECO:0000313" key="2">
    <source>
        <dbReference type="Proteomes" id="UP000265520"/>
    </source>
</evidence>
<gene>
    <name evidence="1" type="ORF">A2U01_0015472</name>
</gene>
<dbReference type="AlphaFoldDB" id="A0A392N3W8"/>
<reference evidence="1 2" key="1">
    <citation type="journal article" date="2018" name="Front. Plant Sci.">
        <title>Red Clover (Trifolium pratense) and Zigzag Clover (T. medium) - A Picture of Genomic Similarities and Differences.</title>
        <authorList>
            <person name="Dluhosova J."/>
            <person name="Istvanek J."/>
            <person name="Nedelnik J."/>
            <person name="Repkova J."/>
        </authorList>
    </citation>
    <scope>NUCLEOTIDE SEQUENCE [LARGE SCALE GENOMIC DNA]</scope>
    <source>
        <strain evidence="2">cv. 10/8</strain>
        <tissue evidence="1">Leaf</tissue>
    </source>
</reference>
<name>A0A392N3W8_9FABA</name>
<sequence length="74" mass="8073">MKFLKNSLRANGISPGAKTHVLKLEATGKFAWGEFIFSWGENVIVLCIRVLSCIHLGQKPCVWGENAGNKVATS</sequence>